<dbReference type="InterPro" id="IPR044925">
    <property type="entry name" value="His-Me_finger_sf"/>
</dbReference>
<evidence type="ECO:0000313" key="3">
    <source>
        <dbReference type="Proteomes" id="UP000435138"/>
    </source>
</evidence>
<dbReference type="GO" id="GO:0004519">
    <property type="term" value="F:endonuclease activity"/>
    <property type="evidence" value="ECO:0007669"/>
    <property type="project" value="UniProtKB-KW"/>
</dbReference>
<dbReference type="RefSeq" id="WP_153356252.1">
    <property type="nucleotide sequence ID" value="NZ_WIXI01000047.1"/>
</dbReference>
<reference evidence="2 3" key="1">
    <citation type="submission" date="2019-11" db="EMBL/GenBank/DDBJ databases">
        <title>Genome analysis of Rhizobacterium cereale a novel genus and species isolated from maize roots in North Spain.</title>
        <authorList>
            <person name="Menendez E."/>
            <person name="Flores-Felix J.D."/>
            <person name="Ramirez-Bahena M.-H."/>
            <person name="Igual J.M."/>
            <person name="Garcia-Fraile P."/>
            <person name="Peix A."/>
            <person name="Velazquez E."/>
        </authorList>
    </citation>
    <scope>NUCLEOTIDE SEQUENCE [LARGE SCALE GENOMIC DNA]</scope>
    <source>
        <strain evidence="2 3">RZME27</strain>
    </source>
</reference>
<dbReference type="Gene3D" id="3.90.75.20">
    <property type="match status" value="1"/>
</dbReference>
<dbReference type="EMBL" id="WIXI01000047">
    <property type="protein sequence ID" value="MQY48232.1"/>
    <property type="molecule type" value="Genomic_DNA"/>
</dbReference>
<dbReference type="SUPFAM" id="SSF54060">
    <property type="entry name" value="His-Me finger endonucleases"/>
    <property type="match status" value="1"/>
</dbReference>
<evidence type="ECO:0000313" key="2">
    <source>
        <dbReference type="EMBL" id="MQY48232.1"/>
    </source>
</evidence>
<keyword evidence="2" id="KW-0378">Hydrolase</keyword>
<organism evidence="2 3">
    <name type="scientific">Endobacterium cereale</name>
    <dbReference type="NCBI Taxonomy" id="2663029"/>
    <lineage>
        <taxon>Bacteria</taxon>
        <taxon>Pseudomonadati</taxon>
        <taxon>Pseudomonadota</taxon>
        <taxon>Alphaproteobacteria</taxon>
        <taxon>Hyphomicrobiales</taxon>
        <taxon>Rhizobiaceae</taxon>
        <taxon>Endobacterium</taxon>
    </lineage>
</organism>
<dbReference type="AlphaFoldDB" id="A0A6A8AAK5"/>
<dbReference type="SUPFAM" id="SSF54171">
    <property type="entry name" value="DNA-binding domain"/>
    <property type="match status" value="1"/>
</dbReference>
<keyword evidence="2" id="KW-0255">Endonuclease</keyword>
<dbReference type="InterPro" id="IPR016177">
    <property type="entry name" value="DNA-bd_dom_sf"/>
</dbReference>
<dbReference type="InterPro" id="IPR003615">
    <property type="entry name" value="HNH_nuc"/>
</dbReference>
<comment type="caution">
    <text evidence="2">The sequence shown here is derived from an EMBL/GenBank/DDBJ whole genome shotgun (WGS) entry which is preliminary data.</text>
</comment>
<accession>A0A6A8AAK5</accession>
<dbReference type="GO" id="GO:0003677">
    <property type="term" value="F:DNA binding"/>
    <property type="evidence" value="ECO:0007669"/>
    <property type="project" value="InterPro"/>
</dbReference>
<proteinExistence type="predicted"/>
<sequence>MAEIIDPLGNERSIGGLALGVVAQARQKMEARQAFIFRVANYWFEYEPETGLVRWKRKPSGIVRVGQIAGRKSKNGKNTYIRIKVEGKDVLAHQIAYVIHTGTLPNGPIDHENGDGTDNRFVNIRVTSFEGNAKNKRLDQRNASGVMGVSFLPRIGKWRARIGSKKKLHHIGNFDTREQAIAARLAAERDHGFHSGHGRKK</sequence>
<dbReference type="Pfam" id="PF13392">
    <property type="entry name" value="HNH_3"/>
    <property type="match status" value="1"/>
</dbReference>
<protein>
    <submittedName>
        <fullName evidence="2">HNH endonuclease</fullName>
    </submittedName>
</protein>
<keyword evidence="3" id="KW-1185">Reference proteome</keyword>
<name>A0A6A8AAK5_9HYPH</name>
<dbReference type="Proteomes" id="UP000435138">
    <property type="component" value="Unassembled WGS sequence"/>
</dbReference>
<gene>
    <name evidence="2" type="ORF">GAO09_19545</name>
</gene>
<keyword evidence="2" id="KW-0540">Nuclease</keyword>
<feature type="domain" description="HNH nuclease" evidence="1">
    <location>
        <begin position="91"/>
        <end position="132"/>
    </location>
</feature>
<evidence type="ECO:0000259" key="1">
    <source>
        <dbReference type="Pfam" id="PF13392"/>
    </source>
</evidence>